<dbReference type="Gene3D" id="3.40.50.1110">
    <property type="entry name" value="SGNH hydrolase"/>
    <property type="match status" value="1"/>
</dbReference>
<evidence type="ECO:0000259" key="9">
    <source>
        <dbReference type="Pfam" id="PF01757"/>
    </source>
</evidence>
<dbReference type="RefSeq" id="WP_320943530.1">
    <property type="nucleotide sequence ID" value="NZ_BAABEU010000004.1"/>
</dbReference>
<dbReference type="PANTHER" id="PTHR23028:SF53">
    <property type="entry name" value="ACYL_TRANSF_3 DOMAIN-CONTAINING PROTEIN"/>
    <property type="match status" value="1"/>
</dbReference>
<evidence type="ECO:0000313" key="12">
    <source>
        <dbReference type="Proteomes" id="UP001323798"/>
    </source>
</evidence>
<keyword evidence="12" id="KW-1185">Reference proteome</keyword>
<keyword evidence="2" id="KW-1003">Cell membrane</keyword>
<feature type="transmembrane region" description="Helical" evidence="8">
    <location>
        <begin position="92"/>
        <end position="111"/>
    </location>
</feature>
<keyword evidence="7 11" id="KW-0012">Acyltransferase</keyword>
<dbReference type="GO" id="GO:0016746">
    <property type="term" value="F:acyltransferase activity"/>
    <property type="evidence" value="ECO:0007669"/>
    <property type="project" value="UniProtKB-KW"/>
</dbReference>
<feature type="transmembrane region" description="Helical" evidence="8">
    <location>
        <begin position="311"/>
        <end position="334"/>
    </location>
</feature>
<evidence type="ECO:0000256" key="2">
    <source>
        <dbReference type="ARBA" id="ARBA00022475"/>
    </source>
</evidence>
<proteinExistence type="predicted"/>
<evidence type="ECO:0000256" key="8">
    <source>
        <dbReference type="SAM" id="Phobius"/>
    </source>
</evidence>
<feature type="transmembrane region" description="Helical" evidence="8">
    <location>
        <begin position="163"/>
        <end position="180"/>
    </location>
</feature>
<feature type="transmembrane region" description="Helical" evidence="8">
    <location>
        <begin position="192"/>
        <end position="214"/>
    </location>
</feature>
<feature type="transmembrane region" description="Helical" evidence="8">
    <location>
        <begin position="246"/>
        <end position="267"/>
    </location>
</feature>
<keyword evidence="5 8" id="KW-1133">Transmembrane helix</keyword>
<dbReference type="InterPro" id="IPR002656">
    <property type="entry name" value="Acyl_transf_3_dom"/>
</dbReference>
<evidence type="ECO:0000259" key="10">
    <source>
        <dbReference type="Pfam" id="PF19040"/>
    </source>
</evidence>
<gene>
    <name evidence="11" type="ORF">SM116_05905</name>
</gene>
<protein>
    <submittedName>
        <fullName evidence="11">Acyltransferase family protein</fullName>
        <ecNumber evidence="11">2.3.1.-</ecNumber>
    </submittedName>
</protein>
<feature type="transmembrane region" description="Helical" evidence="8">
    <location>
        <begin position="378"/>
        <end position="400"/>
    </location>
</feature>
<feature type="domain" description="SGNH" evidence="10">
    <location>
        <begin position="466"/>
        <end position="694"/>
    </location>
</feature>
<evidence type="ECO:0000256" key="1">
    <source>
        <dbReference type="ARBA" id="ARBA00004651"/>
    </source>
</evidence>
<dbReference type="EC" id="2.3.1.-" evidence="11"/>
<name>A0ABZ0STW3_9MICO</name>
<evidence type="ECO:0000313" key="11">
    <source>
        <dbReference type="EMBL" id="WPR90826.1"/>
    </source>
</evidence>
<feature type="domain" description="Acyltransferase 3" evidence="9">
    <location>
        <begin position="25"/>
        <end position="356"/>
    </location>
</feature>
<dbReference type="Pfam" id="PF01757">
    <property type="entry name" value="Acyl_transf_3"/>
    <property type="match status" value="1"/>
</dbReference>
<feature type="transmembrane region" description="Helical" evidence="8">
    <location>
        <begin position="50"/>
        <end position="71"/>
    </location>
</feature>
<dbReference type="InterPro" id="IPR036514">
    <property type="entry name" value="SGNH_hydro_sf"/>
</dbReference>
<feature type="transmembrane region" description="Helical" evidence="8">
    <location>
        <begin position="220"/>
        <end position="239"/>
    </location>
</feature>
<keyword evidence="4 8" id="KW-0812">Transmembrane</keyword>
<feature type="transmembrane region" description="Helical" evidence="8">
    <location>
        <begin position="273"/>
        <end position="291"/>
    </location>
</feature>
<evidence type="ECO:0000256" key="4">
    <source>
        <dbReference type="ARBA" id="ARBA00022692"/>
    </source>
</evidence>
<keyword evidence="3 11" id="KW-0808">Transferase</keyword>
<reference evidence="11 12" key="1">
    <citation type="submission" date="2023-11" db="EMBL/GenBank/DDBJ databases">
        <title>Genome sequence of Microbacterium rhizosphaerae KACC 19337.</title>
        <authorList>
            <person name="Choi H."/>
            <person name="Kim S."/>
            <person name="Kim Y."/>
            <person name="Kwon S.-W."/>
            <person name="Heo J."/>
        </authorList>
    </citation>
    <scope>NUCLEOTIDE SEQUENCE [LARGE SCALE GENOMIC DNA]</scope>
    <source>
        <strain evidence="11 12">KACC 19337</strain>
    </source>
</reference>
<organism evidence="11 12">
    <name type="scientific">Microbacterium rhizosphaerae</name>
    <dbReference type="NCBI Taxonomy" id="1678237"/>
    <lineage>
        <taxon>Bacteria</taxon>
        <taxon>Bacillati</taxon>
        <taxon>Actinomycetota</taxon>
        <taxon>Actinomycetes</taxon>
        <taxon>Micrococcales</taxon>
        <taxon>Microbacteriaceae</taxon>
        <taxon>Microbacterium</taxon>
    </lineage>
</organism>
<sequence length="710" mass="76705">MPSDSATTIAAVQPAAASRAGFRTDIQALRAVAITAVVLDHLWPTVFTGGYVGVDVFFVISGFLITGHLFGELARTGRVRLGAFYARRVRRLLPAALLVLIVGAVLVWTFLPYPRWGRNAIEIAASAGYAENWVLAAFSVNYSALNDSATVAQHYWSLSVEEQFYLIWPLLMIGAAVLAVRAGRRGGPRRPVVFTLGAIAVLSLAASIVCTAIAPSQAYFVTFTRAWEFAVGGLIALLAHRIRLHGWWAQMLSALGILMVAAAVALFGPSTAFPGAVALLPVVGTALIIGAGTDGARLWHTSISASRPVQWLGAVSYSLYLWHWPLIVAAPFVLGTEVRTPAKIGILALALVLAWLTKRLVEDPGQRLDAWKHSVRRTMISMLVGMGVVAILAAGLFWGYKVRTAADTPTAPIPSGSCVGPSAMANASHCPDRFGSPGTAVMTAKNEYFYTPPECRIDSTVLKYGDRTTVSRCDFAHGAPTARVWLVGDSHAQQWQAAVFQLARERGWQVSFSYFGGCPVADVAFTGFRVPWGPADYGLCRQWSHDLADEIQKERPDLVVTSMAAREQLVDDGSGRTQGEQFVRGLDAFWTRWADKGIKVLAIADPPLNGAVRSPDCVLLNQGDPTTCARPRDQAQPADPIVRAATVLHRPDVRLFDATSTVCDQAECYAVVGGIPVYYDADHLNLEFVRMLTPWVGRAVDQVLSKTPSP</sequence>
<dbReference type="PANTHER" id="PTHR23028">
    <property type="entry name" value="ACETYLTRANSFERASE"/>
    <property type="match status" value="1"/>
</dbReference>
<dbReference type="Pfam" id="PF19040">
    <property type="entry name" value="SGNH"/>
    <property type="match status" value="1"/>
</dbReference>
<accession>A0ABZ0STW3</accession>
<feature type="transmembrane region" description="Helical" evidence="8">
    <location>
        <begin position="340"/>
        <end position="357"/>
    </location>
</feature>
<dbReference type="EMBL" id="CP139368">
    <property type="protein sequence ID" value="WPR90826.1"/>
    <property type="molecule type" value="Genomic_DNA"/>
</dbReference>
<dbReference type="InterPro" id="IPR050879">
    <property type="entry name" value="Acyltransferase_3"/>
</dbReference>
<dbReference type="InterPro" id="IPR043968">
    <property type="entry name" value="SGNH"/>
</dbReference>
<dbReference type="Proteomes" id="UP001323798">
    <property type="component" value="Chromosome"/>
</dbReference>
<dbReference type="SUPFAM" id="SSF52266">
    <property type="entry name" value="SGNH hydrolase"/>
    <property type="match status" value="1"/>
</dbReference>
<comment type="subcellular location">
    <subcellularLocation>
        <location evidence="1">Cell membrane</location>
        <topology evidence="1">Multi-pass membrane protein</topology>
    </subcellularLocation>
</comment>
<evidence type="ECO:0000256" key="3">
    <source>
        <dbReference type="ARBA" id="ARBA00022679"/>
    </source>
</evidence>
<evidence type="ECO:0000256" key="5">
    <source>
        <dbReference type="ARBA" id="ARBA00022989"/>
    </source>
</evidence>
<evidence type="ECO:0000256" key="6">
    <source>
        <dbReference type="ARBA" id="ARBA00023136"/>
    </source>
</evidence>
<evidence type="ECO:0000256" key="7">
    <source>
        <dbReference type="ARBA" id="ARBA00023315"/>
    </source>
</evidence>
<keyword evidence="6 8" id="KW-0472">Membrane</keyword>